<protein>
    <submittedName>
        <fullName evidence="2">Uncharacterized protein</fullName>
    </submittedName>
</protein>
<accession>A0A7W3RAN2</accession>
<name>A0A7W3RAN2_9ACTN</name>
<dbReference type="Proteomes" id="UP000539313">
    <property type="component" value="Unassembled WGS sequence"/>
</dbReference>
<evidence type="ECO:0000313" key="2">
    <source>
        <dbReference type="EMBL" id="MBA9005475.1"/>
    </source>
</evidence>
<feature type="compositionally biased region" description="Low complexity" evidence="1">
    <location>
        <begin position="49"/>
        <end position="59"/>
    </location>
</feature>
<evidence type="ECO:0000313" key="3">
    <source>
        <dbReference type="Proteomes" id="UP000539313"/>
    </source>
</evidence>
<proteinExistence type="predicted"/>
<keyword evidence="3" id="KW-1185">Reference proteome</keyword>
<gene>
    <name evidence="2" type="ORF">HNR21_004357</name>
</gene>
<feature type="compositionally biased region" description="Basic and acidic residues" evidence="1">
    <location>
        <begin position="1"/>
        <end position="20"/>
    </location>
</feature>
<feature type="compositionally biased region" description="Pro residues" evidence="1">
    <location>
        <begin position="60"/>
        <end position="70"/>
    </location>
</feature>
<organism evidence="2 3">
    <name type="scientific">Thermomonospora cellulosilytica</name>
    <dbReference type="NCBI Taxonomy" id="1411118"/>
    <lineage>
        <taxon>Bacteria</taxon>
        <taxon>Bacillati</taxon>
        <taxon>Actinomycetota</taxon>
        <taxon>Actinomycetes</taxon>
        <taxon>Streptosporangiales</taxon>
        <taxon>Thermomonosporaceae</taxon>
        <taxon>Thermomonospora</taxon>
    </lineage>
</organism>
<dbReference type="RefSeq" id="WP_182706661.1">
    <property type="nucleotide sequence ID" value="NZ_JACJII010000001.1"/>
</dbReference>
<dbReference type="EMBL" id="JACJII010000001">
    <property type="protein sequence ID" value="MBA9005475.1"/>
    <property type="molecule type" value="Genomic_DNA"/>
</dbReference>
<evidence type="ECO:0000256" key="1">
    <source>
        <dbReference type="SAM" id="MobiDB-lite"/>
    </source>
</evidence>
<feature type="region of interest" description="Disordered" evidence="1">
    <location>
        <begin position="1"/>
        <end position="93"/>
    </location>
</feature>
<reference evidence="2 3" key="1">
    <citation type="submission" date="2020-08" db="EMBL/GenBank/DDBJ databases">
        <title>Sequencing the genomes of 1000 actinobacteria strains.</title>
        <authorList>
            <person name="Klenk H.-P."/>
        </authorList>
    </citation>
    <scope>NUCLEOTIDE SEQUENCE [LARGE SCALE GENOMIC DNA]</scope>
    <source>
        <strain evidence="2 3">DSM 45823</strain>
    </source>
</reference>
<sequence length="172" mass="18693">MPNPPWRRDDSAATDTDPRPDGASAPKADGERAKAPGAREVTSEDVRVAGPAKPAEPAGPASPVPVPAPAPEAGAHRHARPAPEQSDRLLGPDTAARIRERWHDIQASFVDDPRESVRRADELAAETLDALGEVLRERKRALDSGRGDAADTERLRQDLRRYRDLVDHMLSL</sequence>
<comment type="caution">
    <text evidence="2">The sequence shown here is derived from an EMBL/GenBank/DDBJ whole genome shotgun (WGS) entry which is preliminary data.</text>
</comment>
<dbReference type="AlphaFoldDB" id="A0A7W3RAN2"/>